<dbReference type="PROSITE" id="PS51007">
    <property type="entry name" value="CYTC"/>
    <property type="match status" value="1"/>
</dbReference>
<dbReference type="InterPro" id="IPR011042">
    <property type="entry name" value="6-blade_b-propeller_TolB-like"/>
</dbReference>
<dbReference type="GO" id="GO:0009055">
    <property type="term" value="F:electron transfer activity"/>
    <property type="evidence" value="ECO:0007669"/>
    <property type="project" value="InterPro"/>
</dbReference>
<gene>
    <name evidence="7" type="ORF">V144x_34840</name>
</gene>
<keyword evidence="5" id="KW-0732">Signal</keyword>
<dbReference type="KEGG" id="gaw:V144x_34840"/>
<dbReference type="GO" id="GO:0046872">
    <property type="term" value="F:metal ion binding"/>
    <property type="evidence" value="ECO:0007669"/>
    <property type="project" value="UniProtKB-KW"/>
</dbReference>
<dbReference type="Gene3D" id="2.120.10.30">
    <property type="entry name" value="TolB, C-terminal domain"/>
    <property type="match status" value="1"/>
</dbReference>
<evidence type="ECO:0000256" key="5">
    <source>
        <dbReference type="SAM" id="SignalP"/>
    </source>
</evidence>
<dbReference type="InterPro" id="IPR013428">
    <property type="entry name" value="Membrane-bound_put_N"/>
</dbReference>
<evidence type="ECO:0000313" key="7">
    <source>
        <dbReference type="EMBL" id="QDT98001.1"/>
    </source>
</evidence>
<evidence type="ECO:0000256" key="1">
    <source>
        <dbReference type="ARBA" id="ARBA00022617"/>
    </source>
</evidence>
<dbReference type="PANTHER" id="PTHR33546:SF1">
    <property type="entry name" value="LARGE, MULTIFUNCTIONAL SECRETED PROTEIN"/>
    <property type="match status" value="1"/>
</dbReference>
<dbReference type="InterPro" id="IPR011041">
    <property type="entry name" value="Quinoprot_gluc/sorb_DH_b-prop"/>
</dbReference>
<feature type="domain" description="Cytochrome c" evidence="6">
    <location>
        <begin position="873"/>
        <end position="1005"/>
    </location>
</feature>
<dbReference type="InterPro" id="IPR009056">
    <property type="entry name" value="Cyt_c-like_dom"/>
</dbReference>
<dbReference type="SUPFAM" id="SSF46626">
    <property type="entry name" value="Cytochrome c"/>
    <property type="match status" value="1"/>
</dbReference>
<dbReference type="InterPro" id="IPR011989">
    <property type="entry name" value="ARM-like"/>
</dbReference>
<dbReference type="SUPFAM" id="SSF50952">
    <property type="entry name" value="Soluble quinoprotein glucose dehydrogenase"/>
    <property type="match status" value="1"/>
</dbReference>
<evidence type="ECO:0000313" key="8">
    <source>
        <dbReference type="Proteomes" id="UP000318704"/>
    </source>
</evidence>
<dbReference type="RefSeq" id="WP_144986306.1">
    <property type="nucleotide sequence ID" value="NZ_CP037920.1"/>
</dbReference>
<dbReference type="Proteomes" id="UP000318704">
    <property type="component" value="Chromosome"/>
</dbReference>
<evidence type="ECO:0000259" key="6">
    <source>
        <dbReference type="PROSITE" id="PS51007"/>
    </source>
</evidence>
<dbReference type="Gene3D" id="1.25.10.10">
    <property type="entry name" value="Leucine-rich Repeat Variant"/>
    <property type="match status" value="1"/>
</dbReference>
<organism evidence="7 8">
    <name type="scientific">Gimesia aquarii</name>
    <dbReference type="NCBI Taxonomy" id="2527964"/>
    <lineage>
        <taxon>Bacteria</taxon>
        <taxon>Pseudomonadati</taxon>
        <taxon>Planctomycetota</taxon>
        <taxon>Planctomycetia</taxon>
        <taxon>Planctomycetales</taxon>
        <taxon>Planctomycetaceae</taxon>
        <taxon>Gimesia</taxon>
    </lineage>
</organism>
<evidence type="ECO:0000256" key="3">
    <source>
        <dbReference type="ARBA" id="ARBA00023004"/>
    </source>
</evidence>
<evidence type="ECO:0000256" key="4">
    <source>
        <dbReference type="PROSITE-ProRule" id="PRU00433"/>
    </source>
</evidence>
<dbReference type="AlphaFoldDB" id="A0A517VYD4"/>
<dbReference type="NCBIfam" id="TIGR02603">
    <property type="entry name" value="CxxCH_TIGR02603"/>
    <property type="match status" value="1"/>
</dbReference>
<feature type="chain" id="PRO_5021964616" evidence="5">
    <location>
        <begin position="29"/>
        <end position="1018"/>
    </location>
</feature>
<dbReference type="PANTHER" id="PTHR33546">
    <property type="entry name" value="LARGE, MULTIFUNCTIONAL SECRETED PROTEIN-RELATED"/>
    <property type="match status" value="1"/>
</dbReference>
<dbReference type="NCBIfam" id="TIGR02604">
    <property type="entry name" value="Piru_Ver_Nterm"/>
    <property type="match status" value="1"/>
</dbReference>
<protein>
    <submittedName>
        <fullName evidence="7">Cytochrome c</fullName>
    </submittedName>
</protein>
<accession>A0A517VYD4</accession>
<dbReference type="EMBL" id="CP037920">
    <property type="protein sequence ID" value="QDT98001.1"/>
    <property type="molecule type" value="Genomic_DNA"/>
</dbReference>
<keyword evidence="2 4" id="KW-0479">Metal-binding</keyword>
<keyword evidence="1 4" id="KW-0349">Heme</keyword>
<dbReference type="GO" id="GO:0020037">
    <property type="term" value="F:heme binding"/>
    <property type="evidence" value="ECO:0007669"/>
    <property type="project" value="InterPro"/>
</dbReference>
<dbReference type="InterPro" id="IPR016024">
    <property type="entry name" value="ARM-type_fold"/>
</dbReference>
<dbReference type="Pfam" id="PF00034">
    <property type="entry name" value="Cytochrom_C"/>
    <property type="match status" value="1"/>
</dbReference>
<dbReference type="InterPro" id="IPR013427">
    <property type="entry name" value="Haem-bd_dom_put"/>
</dbReference>
<dbReference type="Gene3D" id="1.10.760.10">
    <property type="entry name" value="Cytochrome c-like domain"/>
    <property type="match status" value="1"/>
</dbReference>
<sequence length="1018" mass="115613" precursor="true">MRFNDPHRCYASLLACLLLSGIQLSLSADEFPIKNTQDPKDIATSPEQTVKNMTVPDGFKVTLFASEPDVHQPIGFDIDDRGRVWVAECFSYEAHGKYQDQFFDRIIILEDTNGDGKQDRRKVFWKGPGPLTSLTVGSHGVWALCRGELLYFEDKNHDDVPDGKPQVLLDGWNYKQVRHNIVSGLTWGPDGWLYGRHGITYTSLVGTPETDPSRRTLIHAGIWRFHPVRKTVEEVSSGTTNPWGFDYDEYGQMFFTNNVNGHLWHMIPGSHYIRMSGHGSDPNTYVYELMTKCADHDHWDSSSGKWTDSRDTSGVHGKLGGGHSHCGGMIYLGDNWPQKYRNSIFMCNTHGHRVNNDALEREGSGYVGTHRPDFLLTGSDWFRGIELKYGPDGSVYLTDWADLGECHDHDGVHRTSGRIYKISYGDVTPPKQLDLNQLSNSELVKLQLHPNDWYVRHARRILTERAGTVASWSQPKAELLKIYKTSKEVSRRLRAMWALYCMNQVNDFWLEQQLNDPDEHVRLWAIRLLVDDQKISPAAVKRFAKLAKQESSGLVRLYLASALQSLSPQDCWEIAAGLDQNHQETADRNFTLMLWYGIEPSVMSASDSALQFLNHSTRPLIRQLVARRLTEDIDQHPEYVRKLVQLTINSKDPVAQQDLLTGIQAALQGRLKAQAPENWQTLKQQVSKTDSQDLQALVTELSVIFGDGQTMDVLKKIAVDSNRSMKSRYQALETLLNSSQDKDLLPVIQQSVNVTELQALAIRGLSKFYDPLTIQRMLTRYRGIKKEGREALLDTVCSRKEYVLLLLTAIDKKQIPQEDVSAFHVRQLRNFRNKEVVDKLNQVWGQTRETPEKKRAQIENYKTLLTVERLQQADRTKGRALYEKTCAKCHRLFGNGGTIGPDLTGANRTNMDYLLENMVDPSALIPKGYEMVVLALEDGRVLNGTVVRKTDQQLTLQTQNEQFVFDRQQIEEMTQSNLSLMPEGQLEKLSNQQLADLIAYLAGNSQVKLPAGVEIQSP</sequence>
<feature type="signal peptide" evidence="5">
    <location>
        <begin position="1"/>
        <end position="28"/>
    </location>
</feature>
<dbReference type="InterPro" id="IPR055557">
    <property type="entry name" value="DUF7133"/>
</dbReference>
<dbReference type="Pfam" id="PF23500">
    <property type="entry name" value="DUF7133"/>
    <property type="match status" value="1"/>
</dbReference>
<dbReference type="InterPro" id="IPR036909">
    <property type="entry name" value="Cyt_c-like_dom_sf"/>
</dbReference>
<evidence type="ECO:0000256" key="2">
    <source>
        <dbReference type="ARBA" id="ARBA00022723"/>
    </source>
</evidence>
<reference evidence="7 8" key="1">
    <citation type="submission" date="2019-03" db="EMBL/GenBank/DDBJ databases">
        <title>Deep-cultivation of Planctomycetes and their phenomic and genomic characterization uncovers novel biology.</title>
        <authorList>
            <person name="Wiegand S."/>
            <person name="Jogler M."/>
            <person name="Boedeker C."/>
            <person name="Pinto D."/>
            <person name="Vollmers J."/>
            <person name="Rivas-Marin E."/>
            <person name="Kohn T."/>
            <person name="Peeters S.H."/>
            <person name="Heuer A."/>
            <person name="Rast P."/>
            <person name="Oberbeckmann S."/>
            <person name="Bunk B."/>
            <person name="Jeske O."/>
            <person name="Meyerdierks A."/>
            <person name="Storesund J.E."/>
            <person name="Kallscheuer N."/>
            <person name="Luecker S."/>
            <person name="Lage O.M."/>
            <person name="Pohl T."/>
            <person name="Merkel B.J."/>
            <person name="Hornburger P."/>
            <person name="Mueller R.-W."/>
            <person name="Bruemmer F."/>
            <person name="Labrenz M."/>
            <person name="Spormann A.M."/>
            <person name="Op den Camp H."/>
            <person name="Overmann J."/>
            <person name="Amann R."/>
            <person name="Jetten M.S.M."/>
            <person name="Mascher T."/>
            <person name="Medema M.H."/>
            <person name="Devos D.P."/>
            <person name="Kaster A.-K."/>
            <person name="Ovreas L."/>
            <person name="Rohde M."/>
            <person name="Galperin M.Y."/>
            <person name="Jogler C."/>
        </authorList>
    </citation>
    <scope>NUCLEOTIDE SEQUENCE [LARGE SCALE GENOMIC DNA]</scope>
    <source>
        <strain evidence="7 8">V144</strain>
    </source>
</reference>
<keyword evidence="3 4" id="KW-0408">Iron</keyword>
<proteinExistence type="predicted"/>
<name>A0A517VYD4_9PLAN</name>
<dbReference type="SUPFAM" id="SSF48371">
    <property type="entry name" value="ARM repeat"/>
    <property type="match status" value="1"/>
</dbReference>